<dbReference type="InterPro" id="IPR044068">
    <property type="entry name" value="CB"/>
</dbReference>
<evidence type="ECO:0000259" key="7">
    <source>
        <dbReference type="PROSITE" id="PS51900"/>
    </source>
</evidence>
<dbReference type="GO" id="GO:0006310">
    <property type="term" value="P:DNA recombination"/>
    <property type="evidence" value="ECO:0007669"/>
    <property type="project" value="UniProtKB-KW"/>
</dbReference>
<evidence type="ECO:0000259" key="6">
    <source>
        <dbReference type="PROSITE" id="PS51898"/>
    </source>
</evidence>
<evidence type="ECO:0000256" key="5">
    <source>
        <dbReference type="PROSITE-ProRule" id="PRU01248"/>
    </source>
</evidence>
<dbReference type="Gene3D" id="1.10.150.130">
    <property type="match status" value="1"/>
</dbReference>
<dbReference type="SUPFAM" id="SSF56349">
    <property type="entry name" value="DNA breaking-rejoining enzymes"/>
    <property type="match status" value="1"/>
</dbReference>
<accession>A0AAE9XPJ5</accession>
<dbReference type="PROSITE" id="PS51898">
    <property type="entry name" value="TYR_RECOMBINASE"/>
    <property type="match status" value="1"/>
</dbReference>
<dbReference type="InterPro" id="IPR004107">
    <property type="entry name" value="Integrase_SAM-like_N"/>
</dbReference>
<dbReference type="InterPro" id="IPR028259">
    <property type="entry name" value="AP2-like_int_N"/>
</dbReference>
<keyword evidence="2" id="KW-0229">DNA integration</keyword>
<evidence type="ECO:0000256" key="3">
    <source>
        <dbReference type="ARBA" id="ARBA00023125"/>
    </source>
</evidence>
<comment type="similarity">
    <text evidence="1">Belongs to the 'phage' integrase family.</text>
</comment>
<dbReference type="Pfam" id="PF00589">
    <property type="entry name" value="Phage_integrase"/>
    <property type="match status" value="1"/>
</dbReference>
<dbReference type="InterPro" id="IPR010998">
    <property type="entry name" value="Integrase_recombinase_N"/>
</dbReference>
<protein>
    <submittedName>
        <fullName evidence="8">Site-specific integrase</fullName>
    </submittedName>
</protein>
<gene>
    <name evidence="8" type="ORF">PML80_06035</name>
</gene>
<keyword evidence="3 5" id="KW-0238">DNA-binding</keyword>
<organism evidence="8 9">
    <name type="scientific">Aerococcus urinaeequi</name>
    <dbReference type="NCBI Taxonomy" id="51665"/>
    <lineage>
        <taxon>Bacteria</taxon>
        <taxon>Bacillati</taxon>
        <taxon>Bacillota</taxon>
        <taxon>Bacilli</taxon>
        <taxon>Lactobacillales</taxon>
        <taxon>Aerococcaceae</taxon>
        <taxon>Aerococcus</taxon>
    </lineage>
</organism>
<dbReference type="GO" id="GO:0003677">
    <property type="term" value="F:DNA binding"/>
    <property type="evidence" value="ECO:0007669"/>
    <property type="project" value="UniProtKB-UniRule"/>
</dbReference>
<dbReference type="CDD" id="cd01189">
    <property type="entry name" value="INT_ICEBs1_C_like"/>
    <property type="match status" value="1"/>
</dbReference>
<evidence type="ECO:0000256" key="4">
    <source>
        <dbReference type="ARBA" id="ARBA00023172"/>
    </source>
</evidence>
<evidence type="ECO:0000313" key="9">
    <source>
        <dbReference type="Proteomes" id="UP001179483"/>
    </source>
</evidence>
<dbReference type="PANTHER" id="PTHR30349:SF64">
    <property type="entry name" value="PROPHAGE INTEGRASE INTD-RELATED"/>
    <property type="match status" value="1"/>
</dbReference>
<evidence type="ECO:0000256" key="1">
    <source>
        <dbReference type="ARBA" id="ARBA00008857"/>
    </source>
</evidence>
<feature type="domain" description="Core-binding (CB)" evidence="7">
    <location>
        <begin position="53"/>
        <end position="144"/>
    </location>
</feature>
<dbReference type="Proteomes" id="UP001179483">
    <property type="component" value="Chromosome"/>
</dbReference>
<dbReference type="PANTHER" id="PTHR30349">
    <property type="entry name" value="PHAGE INTEGRASE-RELATED"/>
    <property type="match status" value="1"/>
</dbReference>
<name>A0AAE9XPJ5_9LACT</name>
<feature type="domain" description="Tyr recombinase" evidence="6">
    <location>
        <begin position="166"/>
        <end position="351"/>
    </location>
</feature>
<reference evidence="8" key="1">
    <citation type="submission" date="2023-01" db="EMBL/GenBank/DDBJ databases">
        <title>Oxazolidinone resistance genes in florfenicol resistant enterococci from beef cattle and veal calves at slaughter.</title>
        <authorList>
            <person name="Biggel M."/>
        </authorList>
    </citation>
    <scope>NUCLEOTIDE SEQUENCE</scope>
    <source>
        <strain evidence="8">K79-1</strain>
    </source>
</reference>
<evidence type="ECO:0000256" key="2">
    <source>
        <dbReference type="ARBA" id="ARBA00022908"/>
    </source>
</evidence>
<dbReference type="PROSITE" id="PS51900">
    <property type="entry name" value="CB"/>
    <property type="match status" value="1"/>
</dbReference>
<dbReference type="InterPro" id="IPR002104">
    <property type="entry name" value="Integrase_catalytic"/>
</dbReference>
<dbReference type="EMBL" id="CP116590">
    <property type="protein sequence ID" value="WCG37083.1"/>
    <property type="molecule type" value="Genomic_DNA"/>
</dbReference>
<evidence type="ECO:0000313" key="8">
    <source>
        <dbReference type="EMBL" id="WCG37083.1"/>
    </source>
</evidence>
<dbReference type="InterPro" id="IPR011010">
    <property type="entry name" value="DNA_brk_join_enz"/>
</dbReference>
<dbReference type="Gene3D" id="1.10.443.10">
    <property type="entry name" value="Intergrase catalytic core"/>
    <property type="match status" value="1"/>
</dbReference>
<dbReference type="AlphaFoldDB" id="A0AAE9XPJ5"/>
<proteinExistence type="inferred from homology"/>
<dbReference type="GO" id="GO:0015074">
    <property type="term" value="P:DNA integration"/>
    <property type="evidence" value="ECO:0007669"/>
    <property type="project" value="UniProtKB-KW"/>
</dbReference>
<sequence>MPAYKDDKTKKWYVQFYYVDFTGKNTKKKKRGFRTKREAEDWEDEFKRRAKGNVDMTFASLWQEYKEDLQHNLKESTWMTKITIVDKMILPYFADTKISDIDERMIRKWQSTIMGKTNKNGKSYSETYLRTINNQLSAILNHAVVYYKLPYNPVHRTGAIGSKYADERQYWTLQEFHQAMEFLDDNLPFKLAYYILFYTGMREGELLALSLDDFNLDDCTVNISSNWGVRKNRNAITTTKSRSSNRVITFPNLIKPMLLEYVDMQYGYKSSMRLFYQLNKYTLNSYLKKAAKYADIKTITVHELRHSHASLLINNDVNIKALQQRLGHKNIDTTLGTYSHMYPSKQREIADMLNNLEPK</sequence>
<dbReference type="InterPro" id="IPR050090">
    <property type="entry name" value="Tyrosine_recombinase_XerCD"/>
</dbReference>
<dbReference type="RefSeq" id="WP_271735358.1">
    <property type="nucleotide sequence ID" value="NZ_CP116590.1"/>
</dbReference>
<dbReference type="InterPro" id="IPR013762">
    <property type="entry name" value="Integrase-like_cat_sf"/>
</dbReference>
<keyword evidence="4" id="KW-0233">DNA recombination</keyword>
<dbReference type="Pfam" id="PF14657">
    <property type="entry name" value="Arm-DNA-bind_4"/>
    <property type="match status" value="1"/>
</dbReference>
<dbReference type="Pfam" id="PF14659">
    <property type="entry name" value="Phage_int_SAM_3"/>
    <property type="match status" value="1"/>
</dbReference>